<protein>
    <submittedName>
        <fullName evidence="1">Uncharacterized protein</fullName>
    </submittedName>
</protein>
<comment type="caution">
    <text evidence="1">The sequence shown here is derived from an EMBL/GenBank/DDBJ whole genome shotgun (WGS) entry which is preliminary data.</text>
</comment>
<organism evidence="1 2">
    <name type="scientific">Rhodopirellula europaea 6C</name>
    <dbReference type="NCBI Taxonomy" id="1263867"/>
    <lineage>
        <taxon>Bacteria</taxon>
        <taxon>Pseudomonadati</taxon>
        <taxon>Planctomycetota</taxon>
        <taxon>Planctomycetia</taxon>
        <taxon>Pirellulales</taxon>
        <taxon>Pirellulaceae</taxon>
        <taxon>Rhodopirellula</taxon>
    </lineage>
</organism>
<evidence type="ECO:0000313" key="2">
    <source>
        <dbReference type="Proteomes" id="UP000011529"/>
    </source>
</evidence>
<reference evidence="1" key="2">
    <citation type="journal article" date="2013" name="Mar. Genomics">
        <title>Expression of sulfatases in Rhodopirellula baltica and the diversity of sulfatases in the genus Rhodopirellula.</title>
        <authorList>
            <person name="Wegner C.E."/>
            <person name="Richter-Heitmann T."/>
            <person name="Klindworth A."/>
            <person name="Klockow C."/>
            <person name="Richter M."/>
            <person name="Achstetter T."/>
            <person name="Glockner F.O."/>
            <person name="Harder J."/>
        </authorList>
    </citation>
    <scope>NUCLEOTIDE SEQUENCE [LARGE SCALE GENOMIC DNA]</scope>
    <source>
        <strain evidence="1">6C</strain>
    </source>
</reference>
<gene>
    <name evidence="1" type="ORF">RE6C_03895</name>
</gene>
<accession>M2B0R8</accession>
<keyword evidence="2" id="KW-1185">Reference proteome</keyword>
<name>M2B0R8_9BACT</name>
<dbReference type="PATRIC" id="fig|1263867.3.peg.4168"/>
<dbReference type="AlphaFoldDB" id="M2B0R8"/>
<dbReference type="EMBL" id="ANMO01000176">
    <property type="protein sequence ID" value="EMB15378.1"/>
    <property type="molecule type" value="Genomic_DNA"/>
</dbReference>
<proteinExistence type="predicted"/>
<reference evidence="1" key="1">
    <citation type="submission" date="2012-11" db="EMBL/GenBank/DDBJ databases">
        <title>Permanent draft genomes of Rhodopirellula europaea strain SH398 and 6C.</title>
        <authorList>
            <person name="Richter M."/>
            <person name="Richter-Heitmann T."/>
            <person name="Frank C."/>
            <person name="Harder J."/>
            <person name="Glockner F.O."/>
        </authorList>
    </citation>
    <scope>NUCLEOTIDE SEQUENCE</scope>
    <source>
        <strain evidence="1">6C</strain>
    </source>
</reference>
<evidence type="ECO:0000313" key="1">
    <source>
        <dbReference type="EMBL" id="EMB15378.1"/>
    </source>
</evidence>
<dbReference type="Proteomes" id="UP000011529">
    <property type="component" value="Unassembled WGS sequence"/>
</dbReference>
<sequence>MPITLASISPSASFDWDVIKRSWLAPLGHAAPRDENVAEANQALTRSLFPQGLIPEFI</sequence>